<accession>A0A094WKR5</accession>
<evidence type="ECO:0000313" key="7">
    <source>
        <dbReference type="EMBL" id="THG89975.1"/>
    </source>
</evidence>
<name>A0A094WKR5_ALKAL</name>
<sequence>MTILESLLDSGVCAVMRKLPVADVEAIATALVDGGVKGLEVTLDSEDALFVIKQLSEKFEDTAIVGAGTVLNEEQAEAAIEAGAKFIFAPILDKETIEVAKSHGVIAIPGVFTPTEAHNAMKWGADVVKVFPAECVGPSFIKSVSGPLSHVKMMPTGGVNLDTIDSFIKAGAVAVGAGGSLLKADLIAAKDWQALRQLASEFVDKVQESRGSSKVLK</sequence>
<dbReference type="EMBL" id="ALPT02000029">
    <property type="protein sequence ID" value="KGA97451.1"/>
    <property type="molecule type" value="Genomic_DNA"/>
</dbReference>
<dbReference type="EMBL" id="JALP01000187">
    <property type="protein sequence ID" value="THG89975.1"/>
    <property type="molecule type" value="Genomic_DNA"/>
</dbReference>
<keyword evidence="5" id="KW-0119">Carbohydrate metabolism</keyword>
<evidence type="ECO:0000256" key="1">
    <source>
        <dbReference type="ARBA" id="ARBA00004761"/>
    </source>
</evidence>
<dbReference type="SUPFAM" id="SSF51569">
    <property type="entry name" value="Aldolase"/>
    <property type="match status" value="1"/>
</dbReference>
<dbReference type="PANTHER" id="PTHR30246:SF1">
    <property type="entry name" value="2-DEHYDRO-3-DEOXY-6-PHOSPHOGALACTONATE ALDOLASE-RELATED"/>
    <property type="match status" value="1"/>
</dbReference>
<evidence type="ECO:0000256" key="3">
    <source>
        <dbReference type="ARBA" id="ARBA00011233"/>
    </source>
</evidence>
<reference evidence="6 8" key="1">
    <citation type="journal article" date="2014" name="Genome Announc.">
        <title>Draft Genome Sequence of Bacillus alcalophilus AV1934, a Classic Alkaliphile Isolated from Human Feces in 1934.</title>
        <authorList>
            <person name="Attie O."/>
            <person name="Jayaprakash A."/>
            <person name="Shah H."/>
            <person name="Paulsen I.T."/>
            <person name="Morino M."/>
            <person name="Takahashi Y."/>
            <person name="Narumi I."/>
            <person name="Sachidanandam R."/>
            <person name="Satoh K."/>
            <person name="Ito M."/>
            <person name="Krulwich T.A."/>
        </authorList>
    </citation>
    <scope>NUCLEOTIDE SEQUENCE [LARGE SCALE GENOMIC DNA]</scope>
    <source>
        <strain evidence="6 8">AV1934</strain>
    </source>
</reference>
<keyword evidence="8" id="KW-1185">Reference proteome</keyword>
<dbReference type="Proteomes" id="UP000297014">
    <property type="component" value="Unassembled WGS sequence"/>
</dbReference>
<dbReference type="GO" id="GO:0016829">
    <property type="term" value="F:lyase activity"/>
    <property type="evidence" value="ECO:0007669"/>
    <property type="project" value="UniProtKB-KW"/>
</dbReference>
<organism evidence="6 8">
    <name type="scientific">Alkalihalobacillus alcalophilus ATCC 27647 = CGMCC 1.3604</name>
    <dbReference type="NCBI Taxonomy" id="1218173"/>
    <lineage>
        <taxon>Bacteria</taxon>
        <taxon>Bacillati</taxon>
        <taxon>Bacillota</taxon>
        <taxon>Bacilli</taxon>
        <taxon>Bacillales</taxon>
        <taxon>Bacillaceae</taxon>
        <taxon>Alkalihalobacillus</taxon>
    </lineage>
</organism>
<evidence type="ECO:0000256" key="4">
    <source>
        <dbReference type="ARBA" id="ARBA00023239"/>
    </source>
</evidence>
<dbReference type="InterPro" id="IPR013785">
    <property type="entry name" value="Aldolase_TIM"/>
</dbReference>
<dbReference type="Proteomes" id="UP000002754">
    <property type="component" value="Unassembled WGS sequence"/>
</dbReference>
<reference evidence="7 9" key="2">
    <citation type="submission" date="2014-01" db="EMBL/GenBank/DDBJ databases">
        <title>Draft genome sequencing of Bacillus alcalophilus CGMCC 1.3604.</title>
        <authorList>
            <person name="Yang J."/>
            <person name="Diao L."/>
            <person name="Yang S."/>
        </authorList>
    </citation>
    <scope>NUCLEOTIDE SEQUENCE [LARGE SCALE GENOMIC DNA]</scope>
    <source>
        <strain evidence="7 9">CGMCC 1.3604</strain>
    </source>
</reference>
<comment type="similarity">
    <text evidence="2">Belongs to the KHG/KDPG aldolase family.</text>
</comment>
<protein>
    <submittedName>
        <fullName evidence="6">2-dehydro-3-deoxyphosphogluconate aldolase</fullName>
    </submittedName>
</protein>
<evidence type="ECO:0000313" key="9">
    <source>
        <dbReference type="Proteomes" id="UP000297014"/>
    </source>
</evidence>
<dbReference type="InterPro" id="IPR000887">
    <property type="entry name" value="Aldlse_KDPG_KHG"/>
</dbReference>
<gene>
    <name evidence="7" type="ORF">AJ85_14100</name>
    <name evidence="6" type="ORF">BALCAV_0210250</name>
</gene>
<dbReference type="PANTHER" id="PTHR30246">
    <property type="entry name" value="2-KETO-3-DEOXY-6-PHOSPHOGLUCONATE ALDOLASE"/>
    <property type="match status" value="1"/>
</dbReference>
<comment type="caution">
    <text evidence="6">The sequence shown here is derived from an EMBL/GenBank/DDBJ whole genome shotgun (WGS) entry which is preliminary data.</text>
</comment>
<comment type="subunit">
    <text evidence="3">Homotrimer.</text>
</comment>
<dbReference type="NCBIfam" id="TIGR01182">
    <property type="entry name" value="eda"/>
    <property type="match status" value="1"/>
</dbReference>
<comment type="pathway">
    <text evidence="1">Carbohydrate acid metabolism.</text>
</comment>
<dbReference type="RefSeq" id="WP_003322253.1">
    <property type="nucleotide sequence ID" value="NZ_ALPT02000029.1"/>
</dbReference>
<keyword evidence="4" id="KW-0456">Lyase</keyword>
<dbReference type="CDD" id="cd00452">
    <property type="entry name" value="KDPG_aldolase"/>
    <property type="match status" value="1"/>
</dbReference>
<dbReference type="Gene3D" id="3.20.20.70">
    <property type="entry name" value="Aldolase class I"/>
    <property type="match status" value="1"/>
</dbReference>
<proteinExistence type="inferred from homology"/>
<dbReference type="AlphaFoldDB" id="A0A094WKR5"/>
<evidence type="ECO:0000256" key="2">
    <source>
        <dbReference type="ARBA" id="ARBA00006906"/>
    </source>
</evidence>
<evidence type="ECO:0000313" key="8">
    <source>
        <dbReference type="Proteomes" id="UP000002754"/>
    </source>
</evidence>
<dbReference type="eggNOG" id="COG0800">
    <property type="taxonomic scope" value="Bacteria"/>
</dbReference>
<dbReference type="STRING" id="1218173.BALCAV_0210250"/>
<evidence type="ECO:0000313" key="6">
    <source>
        <dbReference type="EMBL" id="KGA97451.1"/>
    </source>
</evidence>
<evidence type="ECO:0000256" key="5">
    <source>
        <dbReference type="ARBA" id="ARBA00023277"/>
    </source>
</evidence>
<dbReference type="Pfam" id="PF01081">
    <property type="entry name" value="Aldolase"/>
    <property type="match status" value="1"/>
</dbReference>